<dbReference type="InterPro" id="IPR001387">
    <property type="entry name" value="Cro/C1-type_HTH"/>
</dbReference>
<dbReference type="PANTHER" id="PTHR46558">
    <property type="entry name" value="TRACRIPTIONAL REGULATORY PROTEIN-RELATED-RELATED"/>
    <property type="match status" value="1"/>
</dbReference>
<name>A0A1I4N3C0_9FIRM</name>
<dbReference type="Proteomes" id="UP000199520">
    <property type="component" value="Unassembled WGS sequence"/>
</dbReference>
<dbReference type="Gene3D" id="1.10.260.40">
    <property type="entry name" value="lambda repressor-like DNA-binding domains"/>
    <property type="match status" value="1"/>
</dbReference>
<dbReference type="EMBL" id="FOTS01000040">
    <property type="protein sequence ID" value="SFM09999.1"/>
    <property type="molecule type" value="Genomic_DNA"/>
</dbReference>
<evidence type="ECO:0000313" key="3">
    <source>
        <dbReference type="EMBL" id="SFM09999.1"/>
    </source>
</evidence>
<dbReference type="OrthoDB" id="1766270at2"/>
<dbReference type="PROSITE" id="PS50943">
    <property type="entry name" value="HTH_CROC1"/>
    <property type="match status" value="1"/>
</dbReference>
<dbReference type="PANTHER" id="PTHR46558:SF11">
    <property type="entry name" value="HTH-TYPE TRANSCRIPTIONAL REGULATOR XRE"/>
    <property type="match status" value="1"/>
</dbReference>
<dbReference type="RefSeq" id="WP_090940941.1">
    <property type="nucleotide sequence ID" value="NZ_FOTS01000040.1"/>
</dbReference>
<keyword evidence="4" id="KW-1185">Reference proteome</keyword>
<dbReference type="SUPFAM" id="SSF47413">
    <property type="entry name" value="lambda repressor-like DNA-binding domains"/>
    <property type="match status" value="1"/>
</dbReference>
<evidence type="ECO:0000256" key="1">
    <source>
        <dbReference type="ARBA" id="ARBA00023125"/>
    </source>
</evidence>
<dbReference type="InterPro" id="IPR010982">
    <property type="entry name" value="Lambda_DNA-bd_dom_sf"/>
</dbReference>
<evidence type="ECO:0000313" key="4">
    <source>
        <dbReference type="Proteomes" id="UP000199520"/>
    </source>
</evidence>
<reference evidence="4" key="1">
    <citation type="submission" date="2016-10" db="EMBL/GenBank/DDBJ databases">
        <authorList>
            <person name="Varghese N."/>
            <person name="Submissions S."/>
        </authorList>
    </citation>
    <scope>NUCLEOTIDE SEQUENCE [LARGE SCALE GENOMIC DNA]</scope>
    <source>
        <strain evidence="4">DSM 13327</strain>
    </source>
</reference>
<organism evidence="3 4">
    <name type="scientific">Pelosinus propionicus DSM 13327</name>
    <dbReference type="NCBI Taxonomy" id="1123291"/>
    <lineage>
        <taxon>Bacteria</taxon>
        <taxon>Bacillati</taxon>
        <taxon>Bacillota</taxon>
        <taxon>Negativicutes</taxon>
        <taxon>Selenomonadales</taxon>
        <taxon>Sporomusaceae</taxon>
        <taxon>Pelosinus</taxon>
    </lineage>
</organism>
<feature type="domain" description="HTH cro/C1-type" evidence="2">
    <location>
        <begin position="8"/>
        <end position="62"/>
    </location>
</feature>
<evidence type="ECO:0000259" key="2">
    <source>
        <dbReference type="PROSITE" id="PS50943"/>
    </source>
</evidence>
<sequence length="133" mass="15196">MSTFGKRLKELRSKKGLTQKELAPFINTTRDTLANWEVGRATPDIESVKTIADYFNVNTDFLLGRSNIDYKLTDMITPDGKEIVTQDHKNPEIAQLLRDNGIKKLQLMKGYSLDDLKRLVELGELLRNKRTGD</sequence>
<protein>
    <submittedName>
        <fullName evidence="3">DNA-binding transcriptional regulator, XRE-family HTH domain</fullName>
    </submittedName>
</protein>
<dbReference type="STRING" id="1123291.SAMN04490355_104080"/>
<dbReference type="SMART" id="SM00530">
    <property type="entry name" value="HTH_XRE"/>
    <property type="match status" value="1"/>
</dbReference>
<dbReference type="CDD" id="cd00093">
    <property type="entry name" value="HTH_XRE"/>
    <property type="match status" value="1"/>
</dbReference>
<gene>
    <name evidence="3" type="ORF">SAMN04490355_104080</name>
</gene>
<proteinExistence type="predicted"/>
<accession>A0A1I4N3C0</accession>
<dbReference type="Pfam" id="PF12844">
    <property type="entry name" value="HTH_19"/>
    <property type="match status" value="1"/>
</dbReference>
<dbReference type="GO" id="GO:0003677">
    <property type="term" value="F:DNA binding"/>
    <property type="evidence" value="ECO:0007669"/>
    <property type="project" value="UniProtKB-KW"/>
</dbReference>
<keyword evidence="1 3" id="KW-0238">DNA-binding</keyword>
<dbReference type="AlphaFoldDB" id="A0A1I4N3C0"/>